<organism evidence="3 4">
    <name type="scientific">Paenirhodobacter ferrireducens</name>
    <dbReference type="NCBI Taxonomy" id="1215032"/>
    <lineage>
        <taxon>Bacteria</taxon>
        <taxon>Pseudomonadati</taxon>
        <taxon>Pseudomonadota</taxon>
        <taxon>Alphaproteobacteria</taxon>
        <taxon>Rhodobacterales</taxon>
        <taxon>Rhodobacter group</taxon>
        <taxon>Paenirhodobacter</taxon>
    </lineage>
</organism>
<evidence type="ECO:0000256" key="1">
    <source>
        <dbReference type="SAM" id="MobiDB-lite"/>
    </source>
</evidence>
<dbReference type="InterPro" id="IPR036465">
    <property type="entry name" value="vWFA_dom_sf"/>
</dbReference>
<reference evidence="3 4" key="1">
    <citation type="submission" date="2019-01" db="EMBL/GenBank/DDBJ databases">
        <title>Sinorhodobacter populi sp. nov. isolated from the symptomatic bark tissue of Populus euramericana canker.</title>
        <authorList>
            <person name="Xu G."/>
        </authorList>
    </citation>
    <scope>NUCLEOTIDE SEQUENCE [LARGE SCALE GENOMIC DNA]</scope>
    <source>
        <strain evidence="3 4">CCTCC AB2012026</strain>
    </source>
</reference>
<dbReference type="OrthoDB" id="7522752at2"/>
<dbReference type="SUPFAM" id="SSF53300">
    <property type="entry name" value="vWA-like"/>
    <property type="match status" value="1"/>
</dbReference>
<dbReference type="EMBL" id="SAVB01000023">
    <property type="protein sequence ID" value="RWR45715.1"/>
    <property type="molecule type" value="Genomic_DNA"/>
</dbReference>
<evidence type="ECO:0000313" key="4">
    <source>
        <dbReference type="Proteomes" id="UP000286594"/>
    </source>
</evidence>
<evidence type="ECO:0000313" key="3">
    <source>
        <dbReference type="EMBL" id="RWR45715.1"/>
    </source>
</evidence>
<evidence type="ECO:0000259" key="2">
    <source>
        <dbReference type="Pfam" id="PF13400"/>
    </source>
</evidence>
<protein>
    <recommendedName>
        <fullName evidence="2">Putative Flp pilus-assembly TadG-like N-terminal domain-containing protein</fullName>
    </recommendedName>
</protein>
<sequence length="712" mass="77710">MSHTTLRPTTCEIETRLRNSSRKPGGRLMPSNMAPARPLSRGRRCESRSSARGQPRAGSVARTLRNPVAHRRPAKETWRIGARSETASRDPAHSPAPLDNRAALPAECPNSAPKRAHTLPSEQSRRPRPPRREKRGESSMVSIRHKSRTARRLAHFLSDEDGALIPLALQIFLVMMICTGISIDFVRQEERRTKIQNTLDRAALAAASLSQELDPTLVVEDYLKKAGLDYLDATPHVEEGTLGEWRRVTVTATDNMHTIFGSLININSLQATGASTAQEEIGNVEISLVLDISGSMNQNIYYPTNSSYDGRYPTRMDKLRPAALTFVDKMFKTVQPASAPAGRLSISIVPYNQQVTLGPRTSTGFNLSTDHTQNTCADIETLPDGDFAISTTRALQRTMFGDSFDYWGQPALGQGTWSLATRTNIANCPNASAAAVLAFANNQTTINTAINALTPGGDTAIDVGARWGLALLDPAARTALDKLILAGYASSDLSGRPFNYSDGTESVSDSAMKVLVLMTDGQNTRSYSTKAAYRTGDSGFVSTYSATAFADSSTNSTWWNNLYYYVPGRSQPYYKLSNGYWYSSPGTNRYPISWETVWSKGYTLQYVINTFLYNSLRAANGSANKTSIYNDMAVQSEFSQKDTALLKLCDVAKDSAHGIYVFTVAVNAPTEGKTILSQCATSAGYAYDVNAEDLTDAFTSIASAINALRLTN</sequence>
<proteinExistence type="predicted"/>
<feature type="domain" description="Putative Flp pilus-assembly TadG-like N-terminal" evidence="2">
    <location>
        <begin position="171"/>
        <end position="208"/>
    </location>
</feature>
<gene>
    <name evidence="3" type="ORF">EOW65_15870</name>
</gene>
<dbReference type="Proteomes" id="UP000286594">
    <property type="component" value="Unassembled WGS sequence"/>
</dbReference>
<dbReference type="Gene3D" id="3.40.50.410">
    <property type="entry name" value="von Willebrand factor, type A domain"/>
    <property type="match status" value="1"/>
</dbReference>
<dbReference type="InterPro" id="IPR028087">
    <property type="entry name" value="Tad_N"/>
</dbReference>
<dbReference type="Pfam" id="PF13400">
    <property type="entry name" value="Tad"/>
    <property type="match status" value="1"/>
</dbReference>
<dbReference type="AlphaFoldDB" id="A0A443L985"/>
<feature type="region of interest" description="Disordered" evidence="1">
    <location>
        <begin position="1"/>
        <end position="146"/>
    </location>
</feature>
<comment type="caution">
    <text evidence="3">The sequence shown here is derived from an EMBL/GenBank/DDBJ whole genome shotgun (WGS) entry which is preliminary data.</text>
</comment>
<keyword evidence="4" id="KW-1185">Reference proteome</keyword>
<name>A0A443L985_9RHOB</name>
<accession>A0A443L985</accession>